<proteinExistence type="predicted"/>
<protein>
    <recommendedName>
        <fullName evidence="2">DnaJ-like protein C11 C-terminal domain-containing protein</fullName>
    </recommendedName>
</protein>
<dbReference type="Pfam" id="PF11875">
    <property type="entry name" value="DnaJ-like_C11_C"/>
    <property type="match status" value="1"/>
</dbReference>
<dbReference type="EMBL" id="VFLP01000018">
    <property type="protein sequence ID" value="TRX95093.1"/>
    <property type="molecule type" value="Genomic_DNA"/>
</dbReference>
<sequence>MADVMQTSILENGPYQDNTACRRFRVEAEIGIGSYNTGYLTFRCLKRVGLLSKVTPESTYQRPILPVSSDQCQFKDSTFYFHRPIFELCAMRAMRSVQYRTKSGANSGLPRFRGGSRYTQKCRSEADTLTSLITPAVERRQKPEARENDLMILSAKYGVKARGASDATAWGVAEVADVTIPVAALVDRNRLLIPSGVYKRYILGFWDPDLSEEKILHFRSSYQGKEGIVEVRGDGEKLVLPPPLLLYGS</sequence>
<keyword evidence="1" id="KW-0143">Chaperone</keyword>
<dbReference type="STRING" id="2512241.A0A553I4J0"/>
<dbReference type="Proteomes" id="UP000319160">
    <property type="component" value="Unassembled WGS sequence"/>
</dbReference>
<comment type="caution">
    <text evidence="3">The sequence shown here is derived from an EMBL/GenBank/DDBJ whole genome shotgun (WGS) entry which is preliminary data.</text>
</comment>
<evidence type="ECO:0000313" key="4">
    <source>
        <dbReference type="Proteomes" id="UP000319160"/>
    </source>
</evidence>
<feature type="domain" description="DnaJ-like protein C11 C-terminal" evidence="2">
    <location>
        <begin position="118"/>
        <end position="241"/>
    </location>
</feature>
<dbReference type="GO" id="GO:0042407">
    <property type="term" value="P:cristae formation"/>
    <property type="evidence" value="ECO:0007669"/>
    <property type="project" value="TreeGrafter"/>
</dbReference>
<reference evidence="4" key="1">
    <citation type="submission" date="2019-06" db="EMBL/GenBank/DDBJ databases">
        <title>Draft genome sequence of the griseofulvin-producing fungus Xylaria cubensis strain G536.</title>
        <authorList>
            <person name="Mead M.E."/>
            <person name="Raja H.A."/>
            <person name="Steenwyk J.L."/>
            <person name="Knowles S.L."/>
            <person name="Oberlies N.H."/>
            <person name="Rokas A."/>
        </authorList>
    </citation>
    <scope>NUCLEOTIDE SEQUENCE [LARGE SCALE GENOMIC DNA]</scope>
    <source>
        <strain evidence="4">G536</strain>
    </source>
</reference>
<dbReference type="PANTHER" id="PTHR44157">
    <property type="entry name" value="DNAJ HOMOLOG SUBFAMILY C MEMBER 11"/>
    <property type="match status" value="1"/>
</dbReference>
<evidence type="ECO:0000259" key="2">
    <source>
        <dbReference type="Pfam" id="PF11875"/>
    </source>
</evidence>
<dbReference type="InterPro" id="IPR024586">
    <property type="entry name" value="DnaJ-like_C11_C"/>
</dbReference>
<gene>
    <name evidence="3" type="ORF">FHL15_004178</name>
</gene>
<evidence type="ECO:0000313" key="3">
    <source>
        <dbReference type="EMBL" id="TRX95093.1"/>
    </source>
</evidence>
<dbReference type="AlphaFoldDB" id="A0A553I4J0"/>
<name>A0A553I4J0_9PEZI</name>
<dbReference type="GO" id="GO:0005739">
    <property type="term" value="C:mitochondrion"/>
    <property type="evidence" value="ECO:0007669"/>
    <property type="project" value="GOC"/>
</dbReference>
<dbReference type="InterPro" id="IPR052243">
    <property type="entry name" value="Mito_inner_membrane_organizer"/>
</dbReference>
<organism evidence="3 4">
    <name type="scientific">Xylaria flabelliformis</name>
    <dbReference type="NCBI Taxonomy" id="2512241"/>
    <lineage>
        <taxon>Eukaryota</taxon>
        <taxon>Fungi</taxon>
        <taxon>Dikarya</taxon>
        <taxon>Ascomycota</taxon>
        <taxon>Pezizomycotina</taxon>
        <taxon>Sordariomycetes</taxon>
        <taxon>Xylariomycetidae</taxon>
        <taxon>Xylariales</taxon>
        <taxon>Xylariaceae</taxon>
        <taxon>Xylaria</taxon>
    </lineage>
</organism>
<dbReference type="PANTHER" id="PTHR44157:SF1">
    <property type="entry name" value="DNAJ HOMOLOG SUBFAMILY C MEMBER 11"/>
    <property type="match status" value="1"/>
</dbReference>
<keyword evidence="4" id="KW-1185">Reference proteome</keyword>
<evidence type="ECO:0000256" key="1">
    <source>
        <dbReference type="ARBA" id="ARBA00023186"/>
    </source>
</evidence>
<dbReference type="OrthoDB" id="666364at2759"/>
<accession>A0A553I4J0</accession>